<dbReference type="RefSeq" id="WP_008278181.1">
    <property type="nucleotide sequence ID" value="NZ_AAXW01000069.1"/>
</dbReference>
<accession>A3IXS1</accession>
<gene>
    <name evidence="2" type="ORF">CY0110_01155</name>
</gene>
<dbReference type="Proteomes" id="UP000003781">
    <property type="component" value="Unassembled WGS sequence"/>
</dbReference>
<keyword evidence="3" id="KW-1185">Reference proteome</keyword>
<dbReference type="AlphaFoldDB" id="A3IXS1"/>
<organism evidence="2 3">
    <name type="scientific">Crocosphaera chwakensis CCY0110</name>
    <dbReference type="NCBI Taxonomy" id="391612"/>
    <lineage>
        <taxon>Bacteria</taxon>
        <taxon>Bacillati</taxon>
        <taxon>Cyanobacteriota</taxon>
        <taxon>Cyanophyceae</taxon>
        <taxon>Oscillatoriophycideae</taxon>
        <taxon>Chroococcales</taxon>
        <taxon>Aphanothecaceae</taxon>
        <taxon>Crocosphaera</taxon>
        <taxon>Crocosphaera chwakensis</taxon>
    </lineage>
</organism>
<protein>
    <submittedName>
        <fullName evidence="2">Uncharacterized protein</fullName>
    </submittedName>
</protein>
<proteinExistence type="predicted"/>
<comment type="caution">
    <text evidence="2">The sequence shown here is derived from an EMBL/GenBank/DDBJ whole genome shotgun (WGS) entry which is preliminary data.</text>
</comment>
<dbReference type="EMBL" id="AAXW01000069">
    <property type="protein sequence ID" value="EAZ88724.1"/>
    <property type="molecule type" value="Genomic_DNA"/>
</dbReference>
<feature type="signal peptide" evidence="1">
    <location>
        <begin position="1"/>
        <end position="25"/>
    </location>
</feature>
<name>A3IXS1_9CHRO</name>
<feature type="chain" id="PRO_5002653439" evidence="1">
    <location>
        <begin position="26"/>
        <end position="133"/>
    </location>
</feature>
<evidence type="ECO:0000256" key="1">
    <source>
        <dbReference type="SAM" id="SignalP"/>
    </source>
</evidence>
<evidence type="ECO:0000313" key="3">
    <source>
        <dbReference type="Proteomes" id="UP000003781"/>
    </source>
</evidence>
<sequence length="133" mass="14636">MKLQTLLGITSGIALLVTNIQPASAANCLSLLKKASSPYNGATISWSEHPHVGYGFWKGELDIVYVDDKNTRNNHFSFRGYTNLPGENAEIRGSGEGNTVIFMRRGNQKHQGSCVGNSIEGNYPKGTFRIRLY</sequence>
<keyword evidence="1" id="KW-0732">Signal</keyword>
<evidence type="ECO:0000313" key="2">
    <source>
        <dbReference type="EMBL" id="EAZ88724.1"/>
    </source>
</evidence>
<reference evidence="2 3" key="1">
    <citation type="submission" date="2007-03" db="EMBL/GenBank/DDBJ databases">
        <authorList>
            <person name="Stal L."/>
            <person name="Ferriera S."/>
            <person name="Johnson J."/>
            <person name="Kravitz S."/>
            <person name="Beeson K."/>
            <person name="Sutton G."/>
            <person name="Rogers Y.-H."/>
            <person name="Friedman R."/>
            <person name="Frazier M."/>
            <person name="Venter J.C."/>
        </authorList>
    </citation>
    <scope>NUCLEOTIDE SEQUENCE [LARGE SCALE GENOMIC DNA]</scope>
    <source>
        <strain evidence="2 3">CCY0110</strain>
    </source>
</reference>